<keyword evidence="5" id="KW-1133">Transmembrane helix</keyword>
<keyword evidence="4" id="KW-0732">Signal</keyword>
<evidence type="ECO:0000256" key="1">
    <source>
        <dbReference type="ARBA" id="ARBA00004479"/>
    </source>
</evidence>
<keyword evidence="3" id="KW-0812">Transmembrane</keyword>
<keyword evidence="7" id="KW-0325">Glycoprotein</keyword>
<dbReference type="GO" id="GO:0016020">
    <property type="term" value="C:membrane"/>
    <property type="evidence" value="ECO:0007669"/>
    <property type="project" value="UniProtKB-SubCell"/>
</dbReference>
<dbReference type="AlphaFoldDB" id="A0A067KJ34"/>
<accession>A0A067KJ34</accession>
<gene>
    <name evidence="9" type="ORF">JCGZ_09326</name>
</gene>
<keyword evidence="2" id="KW-0723">Serine/threonine-protein kinase</keyword>
<protein>
    <submittedName>
        <fullName evidence="9">Uncharacterized protein</fullName>
    </submittedName>
</protein>
<dbReference type="InterPro" id="IPR011009">
    <property type="entry name" value="Kinase-like_dom_sf"/>
</dbReference>
<evidence type="ECO:0000256" key="8">
    <source>
        <dbReference type="SAM" id="MobiDB-lite"/>
    </source>
</evidence>
<organism evidence="9 10">
    <name type="scientific">Jatropha curcas</name>
    <name type="common">Barbados nut</name>
    <dbReference type="NCBI Taxonomy" id="180498"/>
    <lineage>
        <taxon>Eukaryota</taxon>
        <taxon>Viridiplantae</taxon>
        <taxon>Streptophyta</taxon>
        <taxon>Embryophyta</taxon>
        <taxon>Tracheophyta</taxon>
        <taxon>Spermatophyta</taxon>
        <taxon>Magnoliopsida</taxon>
        <taxon>eudicotyledons</taxon>
        <taxon>Gunneridae</taxon>
        <taxon>Pentapetalae</taxon>
        <taxon>rosids</taxon>
        <taxon>fabids</taxon>
        <taxon>Malpighiales</taxon>
        <taxon>Euphorbiaceae</taxon>
        <taxon>Crotonoideae</taxon>
        <taxon>Jatropheae</taxon>
        <taxon>Jatropha</taxon>
    </lineage>
</organism>
<sequence>MLVTCIEVVTQGFCITTQNLMTFFSMKFCPEISDFGLAKIYLIQESIVSMLGARGTTGYIAPEVFCRNFGSVSHKSAVYSYGICYCLKWLEEEGICVLQLIIYSSDIYLPHWIFKRLELGQELEIHALSNEEDNQIARKMVLVSLWCVQSDPSNHPPVSMMEGNIESLSIPPKPYLSSPSSSPRSEANSSIKLEN</sequence>
<dbReference type="Proteomes" id="UP000027138">
    <property type="component" value="Unassembled WGS sequence"/>
</dbReference>
<dbReference type="OrthoDB" id="1194036at2759"/>
<dbReference type="Gene3D" id="1.10.510.10">
    <property type="entry name" value="Transferase(Phosphotransferase) domain 1"/>
    <property type="match status" value="1"/>
</dbReference>
<dbReference type="STRING" id="180498.A0A067KJ34"/>
<proteinExistence type="predicted"/>
<evidence type="ECO:0000256" key="6">
    <source>
        <dbReference type="ARBA" id="ARBA00023136"/>
    </source>
</evidence>
<keyword evidence="10" id="KW-1185">Reference proteome</keyword>
<dbReference type="GO" id="GO:0004674">
    <property type="term" value="F:protein serine/threonine kinase activity"/>
    <property type="evidence" value="ECO:0007669"/>
    <property type="project" value="UniProtKB-KW"/>
</dbReference>
<evidence type="ECO:0000256" key="3">
    <source>
        <dbReference type="ARBA" id="ARBA00022692"/>
    </source>
</evidence>
<evidence type="ECO:0000256" key="7">
    <source>
        <dbReference type="ARBA" id="ARBA00023180"/>
    </source>
</evidence>
<dbReference type="InterPro" id="IPR045874">
    <property type="entry name" value="LRK10/LRL21-25-like"/>
</dbReference>
<comment type="subcellular location">
    <subcellularLocation>
        <location evidence="1">Membrane</location>
        <topology evidence="1">Single-pass type I membrane protein</topology>
    </subcellularLocation>
</comment>
<evidence type="ECO:0000256" key="4">
    <source>
        <dbReference type="ARBA" id="ARBA00022729"/>
    </source>
</evidence>
<dbReference type="EMBL" id="KK914502">
    <property type="protein sequence ID" value="KDP35038.1"/>
    <property type="molecule type" value="Genomic_DNA"/>
</dbReference>
<keyword evidence="2" id="KW-0418">Kinase</keyword>
<dbReference type="PANTHER" id="PTHR27009">
    <property type="entry name" value="RUST RESISTANCE KINASE LR10-RELATED"/>
    <property type="match status" value="1"/>
</dbReference>
<evidence type="ECO:0000313" key="10">
    <source>
        <dbReference type="Proteomes" id="UP000027138"/>
    </source>
</evidence>
<evidence type="ECO:0000256" key="5">
    <source>
        <dbReference type="ARBA" id="ARBA00022989"/>
    </source>
</evidence>
<keyword evidence="2" id="KW-0808">Transferase</keyword>
<name>A0A067KJ34_JATCU</name>
<evidence type="ECO:0000256" key="2">
    <source>
        <dbReference type="ARBA" id="ARBA00022527"/>
    </source>
</evidence>
<reference evidence="9 10" key="1">
    <citation type="journal article" date="2014" name="PLoS ONE">
        <title>Global Analysis of Gene Expression Profiles in Physic Nut (Jatropha curcas L.) Seedlings Exposed to Salt Stress.</title>
        <authorList>
            <person name="Zhang L."/>
            <person name="Zhang C."/>
            <person name="Wu P."/>
            <person name="Chen Y."/>
            <person name="Li M."/>
            <person name="Jiang H."/>
            <person name="Wu G."/>
        </authorList>
    </citation>
    <scope>NUCLEOTIDE SEQUENCE [LARGE SCALE GENOMIC DNA]</scope>
    <source>
        <strain evidence="10">cv. GZQX0401</strain>
        <tissue evidence="9">Young leaves</tissue>
    </source>
</reference>
<feature type="region of interest" description="Disordered" evidence="8">
    <location>
        <begin position="164"/>
        <end position="195"/>
    </location>
</feature>
<dbReference type="SUPFAM" id="SSF56112">
    <property type="entry name" value="Protein kinase-like (PK-like)"/>
    <property type="match status" value="1"/>
</dbReference>
<feature type="compositionally biased region" description="Low complexity" evidence="8">
    <location>
        <begin position="167"/>
        <end position="195"/>
    </location>
</feature>
<evidence type="ECO:0000313" key="9">
    <source>
        <dbReference type="EMBL" id="KDP35038.1"/>
    </source>
</evidence>
<keyword evidence="6" id="KW-0472">Membrane</keyword>